<dbReference type="InterPro" id="IPR051450">
    <property type="entry name" value="Gfo/Idh/MocA_Oxidoreductases"/>
</dbReference>
<dbReference type="InterPro" id="IPR055170">
    <property type="entry name" value="GFO_IDH_MocA-like_dom"/>
</dbReference>
<dbReference type="SUPFAM" id="SSF51735">
    <property type="entry name" value="NAD(P)-binding Rossmann-fold domains"/>
    <property type="match status" value="1"/>
</dbReference>
<proteinExistence type="predicted"/>
<name>A0A1F6MS06_9BACT</name>
<dbReference type="GO" id="GO:0000166">
    <property type="term" value="F:nucleotide binding"/>
    <property type="evidence" value="ECO:0007669"/>
    <property type="project" value="InterPro"/>
</dbReference>
<evidence type="ECO:0000259" key="2">
    <source>
        <dbReference type="Pfam" id="PF22725"/>
    </source>
</evidence>
<dbReference type="Gene3D" id="3.30.360.10">
    <property type="entry name" value="Dihydrodipicolinate Reductase, domain 2"/>
    <property type="match status" value="1"/>
</dbReference>
<dbReference type="EMBL" id="MFQN01000019">
    <property type="protein sequence ID" value="OGH74328.1"/>
    <property type="molecule type" value="Genomic_DNA"/>
</dbReference>
<dbReference type="Pfam" id="PF01408">
    <property type="entry name" value="GFO_IDH_MocA"/>
    <property type="match status" value="1"/>
</dbReference>
<gene>
    <name evidence="3" type="ORF">A3G00_02650</name>
</gene>
<evidence type="ECO:0000259" key="1">
    <source>
        <dbReference type="Pfam" id="PF01408"/>
    </source>
</evidence>
<dbReference type="SUPFAM" id="SSF55347">
    <property type="entry name" value="Glyceraldehyde-3-phosphate dehydrogenase-like, C-terminal domain"/>
    <property type="match status" value="1"/>
</dbReference>
<feature type="domain" description="Gfo/Idh/MocA-like oxidoreductase N-terminal" evidence="1">
    <location>
        <begin position="4"/>
        <end position="118"/>
    </location>
</feature>
<reference evidence="3 4" key="1">
    <citation type="journal article" date="2016" name="Nat. Commun.">
        <title>Thousands of microbial genomes shed light on interconnected biogeochemical processes in an aquifer system.</title>
        <authorList>
            <person name="Anantharaman K."/>
            <person name="Brown C.T."/>
            <person name="Hug L.A."/>
            <person name="Sharon I."/>
            <person name="Castelle C.J."/>
            <person name="Probst A.J."/>
            <person name="Thomas B.C."/>
            <person name="Singh A."/>
            <person name="Wilkins M.J."/>
            <person name="Karaoz U."/>
            <person name="Brodie E.L."/>
            <person name="Williams K.H."/>
            <person name="Hubbard S.S."/>
            <person name="Banfield J.F."/>
        </authorList>
    </citation>
    <scope>NUCLEOTIDE SEQUENCE [LARGE SCALE GENOMIC DNA]</scope>
</reference>
<dbReference type="PANTHER" id="PTHR43377:SF1">
    <property type="entry name" value="BILIVERDIN REDUCTASE A"/>
    <property type="match status" value="1"/>
</dbReference>
<protein>
    <recommendedName>
        <fullName evidence="5">Gfo/Idh/MocA-like oxidoreductase N-terminal domain-containing protein</fullName>
    </recommendedName>
</protein>
<accession>A0A1F6MS06</accession>
<dbReference type="AlphaFoldDB" id="A0A1F6MS06"/>
<comment type="caution">
    <text evidence="3">The sequence shown here is derived from an EMBL/GenBank/DDBJ whole genome shotgun (WGS) entry which is preliminary data.</text>
</comment>
<dbReference type="Gene3D" id="3.40.50.720">
    <property type="entry name" value="NAD(P)-binding Rossmann-like Domain"/>
    <property type="match status" value="1"/>
</dbReference>
<dbReference type="InterPro" id="IPR000683">
    <property type="entry name" value="Gfo/Idh/MocA-like_OxRdtase_N"/>
</dbReference>
<evidence type="ECO:0000313" key="3">
    <source>
        <dbReference type="EMBL" id="OGH74328.1"/>
    </source>
</evidence>
<sequence>MMKNILIIGGGSIGKRHLRNLLSLGERNVAVVETNPERAEADKKEFNIPVYNSLEEIFDKKFDVVFVCSPSVYHLENSLWAAGKGSDLFIEKPLSHNLARVDKLIDSVREKKLITMVGSNWKFYPLFQKMKELIDVGAIGKVLSARCQFGQYLPDWHPWEDYQHGYSANKKLGGGILLDSHEFDYLSWFLGDVKKLSCFAKKISSLKIDVEDVAEIILEFKSGAVGEIHLDYLQRFNQRNFEFFGEKGTIIWDTNLKKVVLMTKDRGQEEFFLDSAYDVNTMYVEEVRYFLACVEKRKETITPVGKGAQILGLIMAAKESAEKDRSVYL</sequence>
<feature type="domain" description="GFO/IDH/MocA-like oxidoreductase" evidence="2">
    <location>
        <begin position="127"/>
        <end position="250"/>
    </location>
</feature>
<evidence type="ECO:0000313" key="4">
    <source>
        <dbReference type="Proteomes" id="UP000178347"/>
    </source>
</evidence>
<dbReference type="Pfam" id="PF22725">
    <property type="entry name" value="GFO_IDH_MocA_C3"/>
    <property type="match status" value="1"/>
</dbReference>
<dbReference type="Proteomes" id="UP000178347">
    <property type="component" value="Unassembled WGS sequence"/>
</dbReference>
<organism evidence="3 4">
    <name type="scientific">Candidatus Magasanikbacteria bacterium RIFCSPLOWO2_12_FULL_43_12</name>
    <dbReference type="NCBI Taxonomy" id="1798692"/>
    <lineage>
        <taxon>Bacteria</taxon>
        <taxon>Candidatus Magasanikiibacteriota</taxon>
    </lineage>
</organism>
<dbReference type="PANTHER" id="PTHR43377">
    <property type="entry name" value="BILIVERDIN REDUCTASE A"/>
    <property type="match status" value="1"/>
</dbReference>
<dbReference type="STRING" id="1798692.A3G00_02650"/>
<dbReference type="InterPro" id="IPR036291">
    <property type="entry name" value="NAD(P)-bd_dom_sf"/>
</dbReference>
<evidence type="ECO:0008006" key="5">
    <source>
        <dbReference type="Google" id="ProtNLM"/>
    </source>
</evidence>